<organism evidence="1 2">
    <name type="scientific">Acrocarpospora phusangensis</name>
    <dbReference type="NCBI Taxonomy" id="1070424"/>
    <lineage>
        <taxon>Bacteria</taxon>
        <taxon>Bacillati</taxon>
        <taxon>Actinomycetota</taxon>
        <taxon>Actinomycetes</taxon>
        <taxon>Streptosporangiales</taxon>
        <taxon>Streptosporangiaceae</taxon>
        <taxon>Acrocarpospora</taxon>
    </lineage>
</organism>
<evidence type="ECO:0000313" key="1">
    <source>
        <dbReference type="EMBL" id="GIH22319.1"/>
    </source>
</evidence>
<dbReference type="Pfam" id="PF01547">
    <property type="entry name" value="SBP_bac_1"/>
    <property type="match status" value="1"/>
</dbReference>
<dbReference type="Gene3D" id="3.40.190.10">
    <property type="entry name" value="Periplasmic binding protein-like II"/>
    <property type="match status" value="1"/>
</dbReference>
<dbReference type="Proteomes" id="UP000640052">
    <property type="component" value="Unassembled WGS sequence"/>
</dbReference>
<dbReference type="SUPFAM" id="SSF53850">
    <property type="entry name" value="Periplasmic binding protein-like II"/>
    <property type="match status" value="1"/>
</dbReference>
<proteinExistence type="predicted"/>
<dbReference type="PANTHER" id="PTHR43649">
    <property type="entry name" value="ARABINOSE-BINDING PROTEIN-RELATED"/>
    <property type="match status" value="1"/>
</dbReference>
<dbReference type="EMBL" id="BOOA01000003">
    <property type="protein sequence ID" value="GIH22319.1"/>
    <property type="molecule type" value="Genomic_DNA"/>
</dbReference>
<comment type="caution">
    <text evidence="1">The sequence shown here is derived from an EMBL/GenBank/DDBJ whole genome shotgun (WGS) entry which is preliminary data.</text>
</comment>
<dbReference type="PANTHER" id="PTHR43649:SF14">
    <property type="entry name" value="BLR3389 PROTEIN"/>
    <property type="match status" value="1"/>
</dbReference>
<dbReference type="PROSITE" id="PS51318">
    <property type="entry name" value="TAT"/>
    <property type="match status" value="1"/>
</dbReference>
<reference evidence="1" key="1">
    <citation type="submission" date="2021-01" db="EMBL/GenBank/DDBJ databases">
        <title>Whole genome shotgun sequence of Acrocarpospora phusangensis NBRC 108782.</title>
        <authorList>
            <person name="Komaki H."/>
            <person name="Tamura T."/>
        </authorList>
    </citation>
    <scope>NUCLEOTIDE SEQUENCE</scope>
    <source>
        <strain evidence="1">NBRC 108782</strain>
    </source>
</reference>
<name>A0A919Q4Q5_9ACTN</name>
<dbReference type="RefSeq" id="WP_204039166.1">
    <property type="nucleotide sequence ID" value="NZ_BOOA01000003.1"/>
</dbReference>
<dbReference type="InterPro" id="IPR006059">
    <property type="entry name" value="SBP"/>
</dbReference>
<sequence>MNHDLKPPRPSRRAVLGALGALGAVALTGCGATGHTRIRYWNLFGGGDGVLMVKMQDEFRAAHPDIDLEAVTLAWGAPYYTKLAMASAGGRGPEVAIMHLARLPGFAPENLLDPFDEKLMAEVGLATSQFPPQLIERASVGGRLYALPLDTHPLVMYYNTDIAGKAGLLGADGRLTPITGEDQFIDALKKLKDVTGVYGLAVDNADVQPWRIFWSLYRQQDGPMELPIGGTVRMDDAKALKALTFMRRLTAEGLATVGVDYAGAVATFSEQRAGIHWNGDWEVATFTTAKLPFSMTGFPALYGNGRAEADSHSFVLPRQRDRDPAATRATYTFLAYLLKNSVTWGQAGHIPAYQPVATSPEYLALKPQSEYRDVVNDVQLDPPAWFSGSGSELENQAGVAFQAVLTGALTPEQGLAQFKGALNRLLTTPSPA</sequence>
<dbReference type="AlphaFoldDB" id="A0A919Q4Q5"/>
<dbReference type="InterPro" id="IPR050490">
    <property type="entry name" value="Bact_solute-bd_prot1"/>
</dbReference>
<dbReference type="PROSITE" id="PS51257">
    <property type="entry name" value="PROKAR_LIPOPROTEIN"/>
    <property type="match status" value="1"/>
</dbReference>
<evidence type="ECO:0000313" key="2">
    <source>
        <dbReference type="Proteomes" id="UP000640052"/>
    </source>
</evidence>
<accession>A0A919Q4Q5</accession>
<dbReference type="InterPro" id="IPR006311">
    <property type="entry name" value="TAT_signal"/>
</dbReference>
<gene>
    <name evidence="1" type="ORF">Aph01nite_06290</name>
</gene>
<keyword evidence="2" id="KW-1185">Reference proteome</keyword>
<protein>
    <submittedName>
        <fullName evidence="1">Carbohydrate-binding protein</fullName>
    </submittedName>
</protein>